<keyword evidence="1" id="KW-0812">Transmembrane</keyword>
<proteinExistence type="predicted"/>
<keyword evidence="1" id="KW-1133">Transmembrane helix</keyword>
<organism evidence="2 3">
    <name type="scientific">Methanococcus maripaludis</name>
    <name type="common">Methanococcus deltae</name>
    <dbReference type="NCBI Taxonomy" id="39152"/>
    <lineage>
        <taxon>Archaea</taxon>
        <taxon>Methanobacteriati</taxon>
        <taxon>Methanobacteriota</taxon>
        <taxon>Methanomada group</taxon>
        <taxon>Methanococci</taxon>
        <taxon>Methanococcales</taxon>
        <taxon>Methanococcaceae</taxon>
        <taxon>Methanococcus</taxon>
    </lineage>
</organism>
<dbReference type="AlphaFoldDB" id="A0A7J9P6C4"/>
<keyword evidence="1" id="KW-0472">Membrane</keyword>
<feature type="transmembrane region" description="Helical" evidence="1">
    <location>
        <begin position="6"/>
        <end position="25"/>
    </location>
</feature>
<reference evidence="2 3" key="1">
    <citation type="submission" date="2020-07" db="EMBL/GenBank/DDBJ databases">
        <title>Genomic Encyclopedia of Type Strains, Phase IV (KMG-V): Genome sequencing to study the core and pangenomes of soil and plant-associated prokaryotes.</title>
        <authorList>
            <person name="Whitman W."/>
        </authorList>
    </citation>
    <scope>NUCLEOTIDE SEQUENCE [LARGE SCALE GENOMIC DNA]</scope>
    <source>
        <strain evidence="2 3">C12</strain>
    </source>
</reference>
<gene>
    <name evidence="2" type="ORF">HNP93_001015</name>
</gene>
<sequence>MKPFTILTVAFTILLWAVILQMIILKDLSVKPVGYAIGVLALIIGAIALKN</sequence>
<dbReference type="RefSeq" id="WP_181493307.1">
    <property type="nucleotide sequence ID" value="NZ_JACDUN010000001.1"/>
</dbReference>
<accession>A0A7J9P6C4</accession>
<evidence type="ECO:0000313" key="2">
    <source>
        <dbReference type="EMBL" id="MBA2858314.1"/>
    </source>
</evidence>
<dbReference type="EMBL" id="JACDUN010000001">
    <property type="protein sequence ID" value="MBA2858314.1"/>
    <property type="molecule type" value="Genomic_DNA"/>
</dbReference>
<name>A0A7J9P6C4_METMI</name>
<dbReference type="Proteomes" id="UP000558015">
    <property type="component" value="Unassembled WGS sequence"/>
</dbReference>
<evidence type="ECO:0000313" key="3">
    <source>
        <dbReference type="Proteomes" id="UP000558015"/>
    </source>
</evidence>
<comment type="caution">
    <text evidence="2">The sequence shown here is derived from an EMBL/GenBank/DDBJ whole genome shotgun (WGS) entry which is preliminary data.</text>
</comment>
<protein>
    <submittedName>
        <fullName evidence="2">Uncharacterized protein</fullName>
    </submittedName>
</protein>
<feature type="transmembrane region" description="Helical" evidence="1">
    <location>
        <begin position="32"/>
        <end position="49"/>
    </location>
</feature>
<evidence type="ECO:0000256" key="1">
    <source>
        <dbReference type="SAM" id="Phobius"/>
    </source>
</evidence>